<name>A0A1F7I5X3_9BACT</name>
<keyword evidence="5" id="KW-0436">Ligase</keyword>
<keyword evidence="3" id="KW-0255">Endonuclease</keyword>
<evidence type="ECO:0000313" key="6">
    <source>
        <dbReference type="Proteomes" id="UP000176803"/>
    </source>
</evidence>
<proteinExistence type="predicted"/>
<dbReference type="GO" id="GO:0004519">
    <property type="term" value="F:endonuclease activity"/>
    <property type="evidence" value="ECO:0007669"/>
    <property type="project" value="UniProtKB-KW"/>
</dbReference>
<keyword evidence="2" id="KW-0540">Nuclease</keyword>
<comment type="caution">
    <text evidence="5">The sequence shown here is derived from an EMBL/GenBank/DDBJ whole genome shotgun (WGS) entry which is preliminary data.</text>
</comment>
<protein>
    <submittedName>
        <fullName evidence="5">RNA ligase partner protein</fullName>
    </submittedName>
</protein>
<keyword evidence="1" id="KW-0819">tRNA processing</keyword>
<dbReference type="Pfam" id="PF08745">
    <property type="entry name" value="PIN_5"/>
    <property type="match status" value="1"/>
</dbReference>
<sequence>MKKTSFTGITLRTFTLLCKLNYVGYIIIFMERFILDTNLFFNMESGLQLGQKTEEVIVSLTHLMQSLKSQKKAEFLMPPRVVEEMLGFFEDREQPFLKTFLSQITIKSPAIDALQIPAAVFQTFVEENRTRSYRGLNIAEEEIVKAGRLLLGKSDLGKKEFEMTVGPIIKNFRERYRTATRFGFIDSLADLDLLLLVKETNGYLVSTDEGVIRWGRIIGLKEMAAAVFAQKLANLQAKVG</sequence>
<dbReference type="GO" id="GO:0008033">
    <property type="term" value="P:tRNA processing"/>
    <property type="evidence" value="ECO:0007669"/>
    <property type="project" value="UniProtKB-KW"/>
</dbReference>
<keyword evidence="4" id="KW-0378">Hydrolase</keyword>
<dbReference type="InterPro" id="IPR014856">
    <property type="entry name" value="RNA_free_RNase_P"/>
</dbReference>
<dbReference type="GO" id="GO:0016787">
    <property type="term" value="F:hydrolase activity"/>
    <property type="evidence" value="ECO:0007669"/>
    <property type="project" value="UniProtKB-KW"/>
</dbReference>
<dbReference type="Proteomes" id="UP000176803">
    <property type="component" value="Unassembled WGS sequence"/>
</dbReference>
<dbReference type="PANTHER" id="PTHR41173:SF1">
    <property type="entry name" value="RNA-FREE RIBONUCLEASE P"/>
    <property type="match status" value="1"/>
</dbReference>
<reference evidence="5 6" key="1">
    <citation type="journal article" date="2016" name="Nat. Commun.">
        <title>Thousands of microbial genomes shed light on interconnected biogeochemical processes in an aquifer system.</title>
        <authorList>
            <person name="Anantharaman K."/>
            <person name="Brown C.T."/>
            <person name="Hug L.A."/>
            <person name="Sharon I."/>
            <person name="Castelle C.J."/>
            <person name="Probst A.J."/>
            <person name="Thomas B.C."/>
            <person name="Singh A."/>
            <person name="Wilkins M.J."/>
            <person name="Karaoz U."/>
            <person name="Brodie E.L."/>
            <person name="Williams K.H."/>
            <person name="Hubbard S.S."/>
            <person name="Banfield J.F."/>
        </authorList>
    </citation>
    <scope>NUCLEOTIDE SEQUENCE [LARGE SCALE GENOMIC DNA]</scope>
</reference>
<evidence type="ECO:0000256" key="2">
    <source>
        <dbReference type="ARBA" id="ARBA00022722"/>
    </source>
</evidence>
<evidence type="ECO:0000256" key="3">
    <source>
        <dbReference type="ARBA" id="ARBA00022759"/>
    </source>
</evidence>
<accession>A0A1F7I5X3</accession>
<evidence type="ECO:0000313" key="5">
    <source>
        <dbReference type="EMBL" id="OGK38764.1"/>
    </source>
</evidence>
<organism evidence="5 6">
    <name type="scientific">Candidatus Roizmanbacteria bacterium RIFCSPHIGHO2_12_FULL_41_11</name>
    <dbReference type="NCBI Taxonomy" id="1802052"/>
    <lineage>
        <taxon>Bacteria</taxon>
        <taxon>Candidatus Roizmaniibacteriota</taxon>
    </lineage>
</organism>
<dbReference type="PANTHER" id="PTHR41173">
    <property type="entry name" value="UPF0278 PROTEIN TK1425"/>
    <property type="match status" value="1"/>
</dbReference>
<dbReference type="AlphaFoldDB" id="A0A1F7I5X3"/>
<dbReference type="EMBL" id="MGAC01000002">
    <property type="protein sequence ID" value="OGK38764.1"/>
    <property type="molecule type" value="Genomic_DNA"/>
</dbReference>
<gene>
    <name evidence="5" type="ORF">A3F03_04040</name>
</gene>
<dbReference type="GO" id="GO:0016874">
    <property type="term" value="F:ligase activity"/>
    <property type="evidence" value="ECO:0007669"/>
    <property type="project" value="UniProtKB-KW"/>
</dbReference>
<dbReference type="NCBIfam" id="TIGR03875">
    <property type="entry name" value="RNA_lig_partner"/>
    <property type="match status" value="1"/>
</dbReference>
<evidence type="ECO:0000256" key="1">
    <source>
        <dbReference type="ARBA" id="ARBA00022694"/>
    </source>
</evidence>
<evidence type="ECO:0000256" key="4">
    <source>
        <dbReference type="ARBA" id="ARBA00022801"/>
    </source>
</evidence>